<dbReference type="AlphaFoldDB" id="A0A0W8G8N2"/>
<dbReference type="InterPro" id="IPR003781">
    <property type="entry name" value="CoA-bd"/>
</dbReference>
<dbReference type="SUPFAM" id="SSF51735">
    <property type="entry name" value="NAD(P)-binding Rossmann-fold domains"/>
    <property type="match status" value="1"/>
</dbReference>
<dbReference type="PANTHER" id="PTHR33303">
    <property type="entry name" value="CYTOPLASMIC PROTEIN-RELATED"/>
    <property type="match status" value="1"/>
</dbReference>
<feature type="domain" description="CoA-binding" evidence="1">
    <location>
        <begin position="41"/>
        <end position="136"/>
    </location>
</feature>
<evidence type="ECO:0000313" key="2">
    <source>
        <dbReference type="EMBL" id="KUG29469.1"/>
    </source>
</evidence>
<dbReference type="PANTHER" id="PTHR33303:SF2">
    <property type="entry name" value="COA-BINDING DOMAIN-CONTAINING PROTEIN"/>
    <property type="match status" value="1"/>
</dbReference>
<comment type="caution">
    <text evidence="2">The sequence shown here is derived from an EMBL/GenBank/DDBJ whole genome shotgun (WGS) entry which is preliminary data.</text>
</comment>
<dbReference type="Pfam" id="PF13380">
    <property type="entry name" value="CoA_binding_2"/>
    <property type="match status" value="1"/>
</dbReference>
<sequence length="167" mass="18161">MKASFCRAFRAAAFSGGYTFFGRTKTQGTAMLENDIALRALLRECRSVAVVGAKDRPGSPVDGVGRYLMQAGFTVYPVHPMRKTVWGLAAFSSLAELPGPVDIVDLFRAPEHCPAHAREVAALAIPPRIFWMQSGIDSPEARAILVALPITVVADRCLMVEHHRLLA</sequence>
<dbReference type="SMART" id="SM00881">
    <property type="entry name" value="CoA_binding"/>
    <property type="match status" value="1"/>
</dbReference>
<gene>
    <name evidence="2" type="ORF">ASZ90_000640</name>
</gene>
<accession>A0A0W8G8N2</accession>
<evidence type="ECO:0000259" key="1">
    <source>
        <dbReference type="SMART" id="SM00881"/>
    </source>
</evidence>
<proteinExistence type="predicted"/>
<reference evidence="2" key="1">
    <citation type="journal article" date="2015" name="Proc. Natl. Acad. Sci. U.S.A.">
        <title>Networks of energetic and metabolic interactions define dynamics in microbial communities.</title>
        <authorList>
            <person name="Embree M."/>
            <person name="Liu J.K."/>
            <person name="Al-Bassam M.M."/>
            <person name="Zengler K."/>
        </authorList>
    </citation>
    <scope>NUCLEOTIDE SEQUENCE</scope>
</reference>
<protein>
    <submittedName>
        <fullName evidence="2">Succinyl-coa synthetase, alpha subunit-related</fullName>
    </submittedName>
</protein>
<dbReference type="InterPro" id="IPR036291">
    <property type="entry name" value="NAD(P)-bd_dom_sf"/>
</dbReference>
<name>A0A0W8G8N2_9ZZZZ</name>
<organism evidence="2">
    <name type="scientific">hydrocarbon metagenome</name>
    <dbReference type="NCBI Taxonomy" id="938273"/>
    <lineage>
        <taxon>unclassified sequences</taxon>
        <taxon>metagenomes</taxon>
        <taxon>ecological metagenomes</taxon>
    </lineage>
</organism>
<dbReference type="Gene3D" id="3.40.50.720">
    <property type="entry name" value="NAD(P)-binding Rossmann-like Domain"/>
    <property type="match status" value="1"/>
</dbReference>
<dbReference type="EMBL" id="LNQE01000080">
    <property type="protein sequence ID" value="KUG29469.1"/>
    <property type="molecule type" value="Genomic_DNA"/>
</dbReference>